<reference evidence="3 4" key="1">
    <citation type="submission" date="2020-08" db="EMBL/GenBank/DDBJ databases">
        <title>Genomic Encyclopedia of Type Strains, Phase IV (KMG-IV): sequencing the most valuable type-strain genomes for metagenomic binning, comparative biology and taxonomic classification.</title>
        <authorList>
            <person name="Goeker M."/>
        </authorList>
    </citation>
    <scope>NUCLEOTIDE SEQUENCE [LARGE SCALE GENOMIC DNA]</scope>
    <source>
        <strain evidence="3 4">DSM 25079</strain>
    </source>
</reference>
<evidence type="ECO:0000256" key="1">
    <source>
        <dbReference type="ARBA" id="ARBA00023002"/>
    </source>
</evidence>
<name>A0A7W9AHT9_9SPHN</name>
<dbReference type="AlphaFoldDB" id="A0A7W9AHT9"/>
<dbReference type="RefSeq" id="WP_184017276.1">
    <property type="nucleotide sequence ID" value="NZ_JACIJC010000002.1"/>
</dbReference>
<evidence type="ECO:0000259" key="2">
    <source>
        <dbReference type="Pfam" id="PF19112"/>
    </source>
</evidence>
<evidence type="ECO:0000313" key="4">
    <source>
        <dbReference type="Proteomes" id="UP000549617"/>
    </source>
</evidence>
<gene>
    <name evidence="3" type="ORF">FHS49_001727</name>
</gene>
<feature type="domain" description="Vanillate O-demethylase oxygenase-like C-terminal catalytic" evidence="2">
    <location>
        <begin position="94"/>
        <end position="268"/>
    </location>
</feature>
<dbReference type="Gene3D" id="3.90.380.10">
    <property type="entry name" value="Naphthalene 1,2-dioxygenase Alpha Subunit, Chain A, domain 1"/>
    <property type="match status" value="1"/>
</dbReference>
<dbReference type="SUPFAM" id="SSF55961">
    <property type="entry name" value="Bet v1-like"/>
    <property type="match status" value="1"/>
</dbReference>
<keyword evidence="1" id="KW-0560">Oxidoreductase</keyword>
<sequence>MDPILWNDWHVVGDTAALLHGETFATALLGVALQIARAEDGSVGIVQSDGVPVLCDVRYGFIWACLGTPMQPIIDVPELAVEDMTAVIGGAVSVHASAGRAIENFLDLGHLGYVHAGYLGAEPETAVASYNVETLPGGGVLVTGCEVFQPNALMDNQGVMIGYSYKVERPLTAWFQKILLDSGTLVTTAYLFAQPVDEDHCVAHTLLLVPGSAYSAADIRGYQQLIFLQDKPILENQNPKRLPIGPRMEIPILADKTSIAYRRWLAQLGVTYGVVREAAGVPA</sequence>
<comment type="caution">
    <text evidence="3">The sequence shown here is derived from an EMBL/GenBank/DDBJ whole genome shotgun (WGS) entry which is preliminary data.</text>
</comment>
<keyword evidence="3" id="KW-0223">Dioxygenase</keyword>
<protein>
    <submittedName>
        <fullName evidence="3">Phenylpropionate dioxygenase-like ring-hydroxylating dioxygenase large terminal subunit</fullName>
    </submittedName>
</protein>
<proteinExistence type="predicted"/>
<dbReference type="EMBL" id="JACIJC010000002">
    <property type="protein sequence ID" value="MBB5685719.1"/>
    <property type="molecule type" value="Genomic_DNA"/>
</dbReference>
<evidence type="ECO:0000313" key="3">
    <source>
        <dbReference type="EMBL" id="MBB5685719.1"/>
    </source>
</evidence>
<keyword evidence="4" id="KW-1185">Reference proteome</keyword>
<dbReference type="Proteomes" id="UP000549617">
    <property type="component" value="Unassembled WGS sequence"/>
</dbReference>
<accession>A0A7W9AHT9</accession>
<dbReference type="Pfam" id="PF19112">
    <property type="entry name" value="VanA_C"/>
    <property type="match status" value="1"/>
</dbReference>
<dbReference type="InterPro" id="IPR044043">
    <property type="entry name" value="VanA_C_cat"/>
</dbReference>
<dbReference type="GO" id="GO:0051213">
    <property type="term" value="F:dioxygenase activity"/>
    <property type="evidence" value="ECO:0007669"/>
    <property type="project" value="UniProtKB-KW"/>
</dbReference>
<organism evidence="3 4">
    <name type="scientific">Sphingobium boeckii</name>
    <dbReference type="NCBI Taxonomy" id="1082345"/>
    <lineage>
        <taxon>Bacteria</taxon>
        <taxon>Pseudomonadati</taxon>
        <taxon>Pseudomonadota</taxon>
        <taxon>Alphaproteobacteria</taxon>
        <taxon>Sphingomonadales</taxon>
        <taxon>Sphingomonadaceae</taxon>
        <taxon>Sphingobium</taxon>
    </lineage>
</organism>